<evidence type="ECO:0000259" key="15">
    <source>
        <dbReference type="Pfam" id="PF00717"/>
    </source>
</evidence>
<dbReference type="VEuPathDB" id="VectorBase:SSCA009820"/>
<dbReference type="SUPFAM" id="SSF51306">
    <property type="entry name" value="LexA/Signal peptidase"/>
    <property type="match status" value="1"/>
</dbReference>
<sequence length="181" mass="20252">MSVMEMLGLGELARMSKIQILCQFLNFGIIVSSALMIWKGLMVMTGSESPIVVVLSGSMEPAFHRGDLLFLTNHQEEPIRVGDIVVFKIKGRDIPIVHRVITLHEKEDGSVKILTKGDNNSVDDRGLYAPGQLWLERKDIVGRTKGFVPYVGIVTILMNDYPKFKYAVLGILALFVLVHRE</sequence>
<reference evidence="16" key="3">
    <citation type="submission" date="2020-01" db="EMBL/GenBank/DDBJ databases">
        <authorList>
            <person name="Korhonen P.K.K."/>
            <person name="Guangxu M.G."/>
            <person name="Wang T.W."/>
            <person name="Stroehlein A.J.S."/>
            <person name="Young N.D."/>
            <person name="Ang C.-S.A."/>
            <person name="Fernando D.W.F."/>
            <person name="Lu H.L."/>
            <person name="Taylor S.T."/>
            <person name="Ehtesham M.E.M."/>
            <person name="Najaraj S.H.N."/>
            <person name="Harsha G.H.G."/>
            <person name="Madugundu A.M."/>
            <person name="Renuse S.R."/>
            <person name="Holt D.H."/>
            <person name="Pandey A.P."/>
            <person name="Papenfuss A.P."/>
            <person name="Gasser R.B.G."/>
            <person name="Fischer K.F."/>
        </authorList>
    </citation>
    <scope>NUCLEOTIDE SEQUENCE</scope>
    <source>
        <strain evidence="16">SSS_KF_BRIS2020</strain>
    </source>
</reference>
<keyword evidence="6 14" id="KW-0645">Protease</keyword>
<dbReference type="CDD" id="cd06530">
    <property type="entry name" value="S26_SPase_I"/>
    <property type="match status" value="1"/>
</dbReference>
<evidence type="ECO:0000256" key="1">
    <source>
        <dbReference type="ARBA" id="ARBA00000677"/>
    </source>
</evidence>
<evidence type="ECO:0000256" key="13">
    <source>
        <dbReference type="ARBA" id="ARBA00045533"/>
    </source>
</evidence>
<protein>
    <recommendedName>
        <fullName evidence="5 14">Signal peptidase complex catalytic subunit SEC11</fullName>
        <ecNumber evidence="4 14">3.4.21.89</ecNumber>
    </recommendedName>
</protein>
<accession>A0A131ZSH1</accession>
<evidence type="ECO:0000313" key="17">
    <source>
        <dbReference type="EMBL" id="KPL93592.1"/>
    </source>
</evidence>
<dbReference type="InterPro" id="IPR036286">
    <property type="entry name" value="LexA/Signal_pep-like_sf"/>
</dbReference>
<keyword evidence="11 14" id="KW-1133">Transmembrane helix</keyword>
<evidence type="ECO:0000256" key="8">
    <source>
        <dbReference type="ARBA" id="ARBA00022801"/>
    </source>
</evidence>
<evidence type="ECO:0000256" key="12">
    <source>
        <dbReference type="ARBA" id="ARBA00023136"/>
    </source>
</evidence>
<dbReference type="EC" id="3.4.21.89" evidence="4 14"/>
<evidence type="ECO:0000256" key="5">
    <source>
        <dbReference type="ARBA" id="ARBA00019685"/>
    </source>
</evidence>
<evidence type="ECO:0000256" key="10">
    <source>
        <dbReference type="ARBA" id="ARBA00022968"/>
    </source>
</evidence>
<evidence type="ECO:0000256" key="14">
    <source>
        <dbReference type="RuleBase" id="RU362047"/>
    </source>
</evidence>
<evidence type="ECO:0000313" key="16">
    <source>
        <dbReference type="EMBL" id="KAF7491502.1"/>
    </source>
</evidence>
<keyword evidence="9 14" id="KW-0256">Endoplasmic reticulum</keyword>
<feature type="domain" description="Peptidase S24/S26A/S26B/S26C" evidence="15">
    <location>
        <begin position="40"/>
        <end position="125"/>
    </location>
</feature>
<dbReference type="PANTHER" id="PTHR10806">
    <property type="entry name" value="SIGNAL PEPTIDASE COMPLEX CATALYTIC SUBUNIT SEC11"/>
    <property type="match status" value="1"/>
</dbReference>
<evidence type="ECO:0000256" key="7">
    <source>
        <dbReference type="ARBA" id="ARBA00022692"/>
    </source>
</evidence>
<evidence type="ECO:0000313" key="18">
    <source>
        <dbReference type="EnsemblMetazoa" id="KAF7491502.1"/>
    </source>
</evidence>
<evidence type="ECO:0000256" key="6">
    <source>
        <dbReference type="ARBA" id="ARBA00022670"/>
    </source>
</evidence>
<dbReference type="InterPro" id="IPR019758">
    <property type="entry name" value="Pept_S26A_signal_pept_1_CS"/>
</dbReference>
<comment type="function">
    <text evidence="13">Catalytic component of the signal peptidase complex (SPC) which catalyzes the cleavage of N-terminal signal sequences from nascent proteins as they are translocated into the lumen of the endoplasmic reticulum. Specifically cleaves N-terminal signal peptides that contain a hydrophobic alpha-helix (h-region) shorter than 18-20 amino acids.</text>
</comment>
<dbReference type="PROSITE" id="PS00761">
    <property type="entry name" value="SPASE_I_3"/>
    <property type="match status" value="1"/>
</dbReference>
<dbReference type="GO" id="GO:0005787">
    <property type="term" value="C:signal peptidase complex"/>
    <property type="evidence" value="ECO:0007669"/>
    <property type="project" value="TreeGrafter"/>
</dbReference>
<dbReference type="InterPro" id="IPR015927">
    <property type="entry name" value="Peptidase_S24_S26A/B/C"/>
</dbReference>
<dbReference type="PROSITE" id="PS00501">
    <property type="entry name" value="SPASE_I_1"/>
    <property type="match status" value="1"/>
</dbReference>
<keyword evidence="19" id="KW-1185">Reference proteome</keyword>
<dbReference type="PRINTS" id="PR00728">
    <property type="entry name" value="SIGNALPTASE"/>
</dbReference>
<comment type="subunit">
    <text evidence="14">Component of the signal peptidase complex.</text>
</comment>
<dbReference type="NCBIfam" id="TIGR02228">
    <property type="entry name" value="sigpep_I_arch"/>
    <property type="match status" value="1"/>
</dbReference>
<reference evidence="17 20" key="1">
    <citation type="journal article" date="2015" name="Parasit. Vectors">
        <title>Draft genome of the scabies mite.</title>
        <authorList>
            <person name="Rider S.D.Jr."/>
            <person name="Morgan M.S."/>
            <person name="Arlian L.G."/>
        </authorList>
    </citation>
    <scope>NUCLEOTIDE SEQUENCE [LARGE SCALE GENOMIC DNA]</scope>
    <source>
        <strain evidence="17">Arlian Lab</strain>
    </source>
</reference>
<dbReference type="FunFam" id="2.10.109.10:FF:000003">
    <property type="entry name" value="Signal peptidase complex catalytic subunit SEC11"/>
    <property type="match status" value="1"/>
</dbReference>
<comment type="catalytic activity">
    <reaction evidence="1 14">
        <text>Cleavage of hydrophobic, N-terminal signal or leader sequences from secreted and periplasmic proteins.</text>
        <dbReference type="EC" id="3.4.21.89"/>
    </reaction>
</comment>
<reference evidence="19" key="2">
    <citation type="journal article" date="2020" name="PLoS Negl. Trop. Dis.">
        <title>High-quality nuclear genome for Sarcoptes scabiei-A critical resource for a neglected parasite.</title>
        <authorList>
            <person name="Korhonen P.K."/>
            <person name="Gasser R.B."/>
            <person name="Ma G."/>
            <person name="Wang T."/>
            <person name="Stroehlein A.J."/>
            <person name="Young N.D."/>
            <person name="Ang C.S."/>
            <person name="Fernando D.D."/>
            <person name="Lu H.C."/>
            <person name="Taylor S."/>
            <person name="Reynolds S.L."/>
            <person name="Mofiz E."/>
            <person name="Najaraj S.H."/>
            <person name="Gowda H."/>
            <person name="Madugundu A."/>
            <person name="Renuse S."/>
            <person name="Holt D."/>
            <person name="Pandey A."/>
            <person name="Papenfuss A.T."/>
            <person name="Fischer K."/>
        </authorList>
    </citation>
    <scope>NUCLEOTIDE SEQUENCE [LARGE SCALE GENOMIC DNA]</scope>
</reference>
<dbReference type="InterPro" id="IPR001733">
    <property type="entry name" value="Peptidase_S26B"/>
</dbReference>
<evidence type="ECO:0000256" key="3">
    <source>
        <dbReference type="ARBA" id="ARBA00011035"/>
    </source>
</evidence>
<gene>
    <name evidence="17" type="ORF">QR98_0000520</name>
    <name evidence="16" type="ORF">SSS_8573</name>
</gene>
<name>A0A131ZSH1_SARSC</name>
<evidence type="ECO:0000256" key="4">
    <source>
        <dbReference type="ARBA" id="ARBA00013208"/>
    </source>
</evidence>
<dbReference type="InterPro" id="IPR019533">
    <property type="entry name" value="Peptidase_S26"/>
</dbReference>
<proteinExistence type="inferred from homology"/>
<comment type="subcellular location">
    <subcellularLocation>
        <location evidence="2">Endoplasmic reticulum membrane</location>
        <topology evidence="2">Single-pass type II membrane protein</topology>
    </subcellularLocation>
</comment>
<dbReference type="Proteomes" id="UP000616769">
    <property type="component" value="Unassembled WGS sequence"/>
</dbReference>
<dbReference type="GO" id="GO:0004252">
    <property type="term" value="F:serine-type endopeptidase activity"/>
    <property type="evidence" value="ECO:0007669"/>
    <property type="project" value="InterPro"/>
</dbReference>
<dbReference type="OMA" id="ILMNEYP"/>
<comment type="similarity">
    <text evidence="3 14">Belongs to the peptidase S26B family.</text>
</comment>
<reference evidence="18" key="4">
    <citation type="submission" date="2022-06" db="UniProtKB">
        <authorList>
            <consortium name="EnsemblMetazoa"/>
        </authorList>
    </citation>
    <scope>IDENTIFICATION</scope>
</reference>
<dbReference type="Gene3D" id="2.10.109.10">
    <property type="entry name" value="Umud Fragment, subunit A"/>
    <property type="match status" value="1"/>
</dbReference>
<dbReference type="AlphaFoldDB" id="A0A131ZSH1"/>
<feature type="transmembrane region" description="Helical" evidence="14">
    <location>
        <begin position="20"/>
        <end position="38"/>
    </location>
</feature>
<dbReference type="GO" id="GO:0009003">
    <property type="term" value="F:signal peptidase activity"/>
    <property type="evidence" value="ECO:0007669"/>
    <property type="project" value="UniProtKB-EC"/>
</dbReference>
<dbReference type="PANTHER" id="PTHR10806:SF6">
    <property type="entry name" value="SIGNAL PEPTIDASE COMPLEX CATALYTIC SUBUNIT SEC11"/>
    <property type="match status" value="1"/>
</dbReference>
<keyword evidence="10 14" id="KW-0735">Signal-anchor</keyword>
<organism evidence="17 20">
    <name type="scientific">Sarcoptes scabiei</name>
    <name type="common">Itch mite</name>
    <name type="synonym">Acarus scabiei</name>
    <dbReference type="NCBI Taxonomy" id="52283"/>
    <lineage>
        <taxon>Eukaryota</taxon>
        <taxon>Metazoa</taxon>
        <taxon>Ecdysozoa</taxon>
        <taxon>Arthropoda</taxon>
        <taxon>Chelicerata</taxon>
        <taxon>Arachnida</taxon>
        <taxon>Acari</taxon>
        <taxon>Acariformes</taxon>
        <taxon>Sarcoptiformes</taxon>
        <taxon>Astigmata</taxon>
        <taxon>Psoroptidia</taxon>
        <taxon>Sarcoptoidea</taxon>
        <taxon>Sarcoptidae</taxon>
        <taxon>Sarcoptinae</taxon>
        <taxon>Sarcoptes</taxon>
    </lineage>
</organism>
<keyword evidence="8 14" id="KW-0378">Hydrolase</keyword>
<dbReference type="InterPro" id="IPR019756">
    <property type="entry name" value="Pept_S26A_signal_pept_1_Ser-AS"/>
</dbReference>
<dbReference type="EMBL" id="JXLN01000002">
    <property type="protein sequence ID" value="KPL93592.1"/>
    <property type="molecule type" value="Genomic_DNA"/>
</dbReference>
<dbReference type="Proteomes" id="UP000070412">
    <property type="component" value="Unassembled WGS sequence"/>
</dbReference>
<evidence type="ECO:0000313" key="19">
    <source>
        <dbReference type="Proteomes" id="UP000070412"/>
    </source>
</evidence>
<dbReference type="Pfam" id="PF00717">
    <property type="entry name" value="Peptidase_S24"/>
    <property type="match status" value="1"/>
</dbReference>
<evidence type="ECO:0000256" key="9">
    <source>
        <dbReference type="ARBA" id="ARBA00022824"/>
    </source>
</evidence>
<dbReference type="EnsemblMetazoa" id="SSS_8573s_mrna">
    <property type="protein sequence ID" value="KAF7491502.1"/>
    <property type="gene ID" value="SSS_8573"/>
</dbReference>
<keyword evidence="12 14" id="KW-0472">Membrane</keyword>
<evidence type="ECO:0000313" key="20">
    <source>
        <dbReference type="Proteomes" id="UP000616769"/>
    </source>
</evidence>
<dbReference type="EMBL" id="WVUK01000059">
    <property type="protein sequence ID" value="KAF7491502.1"/>
    <property type="molecule type" value="Genomic_DNA"/>
</dbReference>
<dbReference type="OrthoDB" id="10257561at2759"/>
<evidence type="ECO:0000256" key="11">
    <source>
        <dbReference type="ARBA" id="ARBA00022989"/>
    </source>
</evidence>
<dbReference type="GO" id="GO:0006465">
    <property type="term" value="P:signal peptide processing"/>
    <property type="evidence" value="ECO:0007669"/>
    <property type="project" value="UniProtKB-UniRule"/>
</dbReference>
<keyword evidence="7 14" id="KW-0812">Transmembrane</keyword>
<evidence type="ECO:0000256" key="2">
    <source>
        <dbReference type="ARBA" id="ARBA00004648"/>
    </source>
</evidence>